<dbReference type="Gene3D" id="3.20.20.140">
    <property type="entry name" value="Metal-dependent hydrolases"/>
    <property type="match status" value="1"/>
</dbReference>
<organism evidence="2 3">
    <name type="scientific">Neoarthrinium moseri</name>
    <dbReference type="NCBI Taxonomy" id="1658444"/>
    <lineage>
        <taxon>Eukaryota</taxon>
        <taxon>Fungi</taxon>
        <taxon>Dikarya</taxon>
        <taxon>Ascomycota</taxon>
        <taxon>Pezizomycotina</taxon>
        <taxon>Sordariomycetes</taxon>
        <taxon>Xylariomycetidae</taxon>
        <taxon>Amphisphaeriales</taxon>
        <taxon>Apiosporaceae</taxon>
        <taxon>Neoarthrinium</taxon>
    </lineage>
</organism>
<dbReference type="AlphaFoldDB" id="A0A9P9WFM0"/>
<dbReference type="InterPro" id="IPR052358">
    <property type="entry name" value="Aro_Compnd_Degr_Hydrolases"/>
</dbReference>
<evidence type="ECO:0000259" key="1">
    <source>
        <dbReference type="Pfam" id="PF04909"/>
    </source>
</evidence>
<reference evidence="2" key="1">
    <citation type="submission" date="2021-03" db="EMBL/GenBank/DDBJ databases">
        <title>Revisited historic fungal species revealed as producer of novel bioactive compounds through whole genome sequencing and comparative genomics.</title>
        <authorList>
            <person name="Vignolle G.A."/>
            <person name="Hochenegger N."/>
            <person name="Mach R.L."/>
            <person name="Mach-Aigner A.R."/>
            <person name="Javad Rahimi M."/>
            <person name="Salim K.A."/>
            <person name="Chan C.M."/>
            <person name="Lim L.B.L."/>
            <person name="Cai F."/>
            <person name="Druzhinina I.S."/>
            <person name="U'Ren J.M."/>
            <person name="Derntl C."/>
        </authorList>
    </citation>
    <scope>NUCLEOTIDE SEQUENCE</scope>
    <source>
        <strain evidence="2">TUCIM 5799</strain>
    </source>
</reference>
<dbReference type="EMBL" id="JAFIMR010000031">
    <property type="protein sequence ID" value="KAI1860519.1"/>
    <property type="molecule type" value="Genomic_DNA"/>
</dbReference>
<dbReference type="PANTHER" id="PTHR35563">
    <property type="entry name" value="BARREL METAL-DEPENDENT HYDROLASE, PUTATIVE (AFU_ORTHOLOGUE AFUA_1G16240)-RELATED"/>
    <property type="match status" value="1"/>
</dbReference>
<keyword evidence="3" id="KW-1185">Reference proteome</keyword>
<dbReference type="GO" id="GO:0016787">
    <property type="term" value="F:hydrolase activity"/>
    <property type="evidence" value="ECO:0007669"/>
    <property type="project" value="InterPro"/>
</dbReference>
<dbReference type="Proteomes" id="UP000829685">
    <property type="component" value="Unassembled WGS sequence"/>
</dbReference>
<evidence type="ECO:0000313" key="2">
    <source>
        <dbReference type="EMBL" id="KAI1860519.1"/>
    </source>
</evidence>
<comment type="caution">
    <text evidence="2">The sequence shown here is derived from an EMBL/GenBank/DDBJ whole genome shotgun (WGS) entry which is preliminary data.</text>
</comment>
<dbReference type="InterPro" id="IPR032466">
    <property type="entry name" value="Metal_Hydrolase"/>
</dbReference>
<gene>
    <name evidence="2" type="ORF">JX265_009918</name>
</gene>
<sequence>MDPSLLIWNSGRLGTDSTDIGPQWWNDPHGCISSRGVTCATAGTSNRKLSAGISSPKGFEPAPSLQPELPRYTCTRPCSNLPGSIKTSTGAITVESLTSADTHLKSETMSNTPAESWDCHVHVFDPARFPFRRDRAYTPSPAPVDSLQENTQSTSIVLVQASPEDGHHGLVTQLREAREEYPGTTFRASIMTEDTPERDVARFSPASIDALHALGVRSIRLQGSYNSFASRADRLKAYLSTLARSYPVSTCGWSISMQMDLAVWSAIHDFLADGQGGAGGISPTVKLVAEHGACARPSDVGSREFQSFLALLRTGRVYVKISALYRRAPGNFRLMRDIVKAYAQAAPERILWGSDWPHVDASKGGLEPTPHEPAADWRAELDTIREWLTEQQFFNMLVTNPARLYH</sequence>
<dbReference type="SUPFAM" id="SSF51556">
    <property type="entry name" value="Metallo-dependent hydrolases"/>
    <property type="match status" value="1"/>
</dbReference>
<accession>A0A9P9WFM0</accession>
<evidence type="ECO:0000313" key="3">
    <source>
        <dbReference type="Proteomes" id="UP000829685"/>
    </source>
</evidence>
<feature type="domain" description="Amidohydrolase-related" evidence="1">
    <location>
        <begin position="117"/>
        <end position="405"/>
    </location>
</feature>
<proteinExistence type="predicted"/>
<name>A0A9P9WFM0_9PEZI</name>
<dbReference type="PANTHER" id="PTHR35563:SF2">
    <property type="entry name" value="BARREL METAL-DEPENDENT HYDROLASE, PUTATIVE (AFU_ORTHOLOGUE AFUA_1G16240)-RELATED"/>
    <property type="match status" value="1"/>
</dbReference>
<protein>
    <recommendedName>
        <fullName evidence="1">Amidohydrolase-related domain-containing protein</fullName>
    </recommendedName>
</protein>
<dbReference type="InterPro" id="IPR006680">
    <property type="entry name" value="Amidohydro-rel"/>
</dbReference>
<dbReference type="Pfam" id="PF04909">
    <property type="entry name" value="Amidohydro_2"/>
    <property type="match status" value="1"/>
</dbReference>